<dbReference type="Proteomes" id="UP000729402">
    <property type="component" value="Unassembled WGS sequence"/>
</dbReference>
<name>A0A8J5VYL1_ZIZPA</name>
<accession>A0A8J5VYL1</accession>
<comment type="caution">
    <text evidence="1">The sequence shown here is derived from an EMBL/GenBank/DDBJ whole genome shotgun (WGS) entry which is preliminary data.</text>
</comment>
<protein>
    <submittedName>
        <fullName evidence="1">Uncharacterized protein</fullName>
    </submittedName>
</protein>
<organism evidence="1 2">
    <name type="scientific">Zizania palustris</name>
    <name type="common">Northern wild rice</name>
    <dbReference type="NCBI Taxonomy" id="103762"/>
    <lineage>
        <taxon>Eukaryota</taxon>
        <taxon>Viridiplantae</taxon>
        <taxon>Streptophyta</taxon>
        <taxon>Embryophyta</taxon>
        <taxon>Tracheophyta</taxon>
        <taxon>Spermatophyta</taxon>
        <taxon>Magnoliopsida</taxon>
        <taxon>Liliopsida</taxon>
        <taxon>Poales</taxon>
        <taxon>Poaceae</taxon>
        <taxon>BOP clade</taxon>
        <taxon>Oryzoideae</taxon>
        <taxon>Oryzeae</taxon>
        <taxon>Zizaniinae</taxon>
        <taxon>Zizania</taxon>
    </lineage>
</organism>
<keyword evidence="2" id="KW-1185">Reference proteome</keyword>
<dbReference type="EMBL" id="JAAALK010000285">
    <property type="protein sequence ID" value="KAG8064639.1"/>
    <property type="molecule type" value="Genomic_DNA"/>
</dbReference>
<evidence type="ECO:0000313" key="2">
    <source>
        <dbReference type="Proteomes" id="UP000729402"/>
    </source>
</evidence>
<reference evidence="1" key="2">
    <citation type="submission" date="2021-02" db="EMBL/GenBank/DDBJ databases">
        <authorList>
            <person name="Kimball J.A."/>
            <person name="Haas M.W."/>
            <person name="Macchietto M."/>
            <person name="Kono T."/>
            <person name="Duquette J."/>
            <person name="Shao M."/>
        </authorList>
    </citation>
    <scope>NUCLEOTIDE SEQUENCE</scope>
    <source>
        <tissue evidence="1">Fresh leaf tissue</tissue>
    </source>
</reference>
<proteinExistence type="predicted"/>
<reference evidence="1" key="1">
    <citation type="journal article" date="2021" name="bioRxiv">
        <title>Whole Genome Assembly and Annotation of Northern Wild Rice, Zizania palustris L., Supports a Whole Genome Duplication in the Zizania Genus.</title>
        <authorList>
            <person name="Haas M."/>
            <person name="Kono T."/>
            <person name="Macchietto M."/>
            <person name="Millas R."/>
            <person name="McGilp L."/>
            <person name="Shao M."/>
            <person name="Duquette J."/>
            <person name="Hirsch C.N."/>
            <person name="Kimball J."/>
        </authorList>
    </citation>
    <scope>NUCLEOTIDE SEQUENCE</scope>
    <source>
        <tissue evidence="1">Fresh leaf tissue</tissue>
    </source>
</reference>
<sequence length="217" mass="24869">MQFFRVVSILVSTPSLQDFSSTYRNRWSRNHQYWGLFLLNMLLTQLKLLARICNSLDARRREEAFHAQHVNADPMDEPMADVAQWGHWPEQNNNVHQIAQVQEETQCGGLRIPFQGLFRLQVGRVLQLVWSIAVVNACLWGSIYHLLTLIRGCHLVLSRGWTKERAFVCQTHLQSRISFKQLQMVGVGKMLAPVRENVKLIPSRSSSSMVVDAVDSA</sequence>
<dbReference type="AlphaFoldDB" id="A0A8J5VYL1"/>
<evidence type="ECO:0000313" key="1">
    <source>
        <dbReference type="EMBL" id="KAG8064639.1"/>
    </source>
</evidence>
<gene>
    <name evidence="1" type="ORF">GUJ93_ZPchr0004g39106</name>
</gene>